<evidence type="ECO:0000313" key="3">
    <source>
        <dbReference type="EMBL" id="RNM17053.1"/>
    </source>
</evidence>
<name>A0A3N0GX62_9ACTN</name>
<feature type="domain" description="HD-GYP" evidence="2">
    <location>
        <begin position="242"/>
        <end position="435"/>
    </location>
</feature>
<dbReference type="PRINTS" id="PR00038">
    <property type="entry name" value="HTHLUXR"/>
</dbReference>
<dbReference type="PROSITE" id="PS51832">
    <property type="entry name" value="HD_GYP"/>
    <property type="match status" value="1"/>
</dbReference>
<dbReference type="Pfam" id="PF13487">
    <property type="entry name" value="HD_5"/>
    <property type="match status" value="1"/>
</dbReference>
<dbReference type="Proteomes" id="UP000279994">
    <property type="component" value="Unassembled WGS sequence"/>
</dbReference>
<dbReference type="GO" id="GO:0003677">
    <property type="term" value="F:DNA binding"/>
    <property type="evidence" value="ECO:0007669"/>
    <property type="project" value="InterPro"/>
</dbReference>
<feature type="domain" description="HTH luxR-type" evidence="1">
    <location>
        <begin position="427"/>
        <end position="492"/>
    </location>
</feature>
<comment type="caution">
    <text evidence="3">The sequence shown here is derived from an EMBL/GenBank/DDBJ whole genome shotgun (WGS) entry which is preliminary data.</text>
</comment>
<dbReference type="AlphaFoldDB" id="A0A3N0GX62"/>
<evidence type="ECO:0000259" key="1">
    <source>
        <dbReference type="PROSITE" id="PS50043"/>
    </source>
</evidence>
<keyword evidence="4" id="KW-1185">Reference proteome</keyword>
<proteinExistence type="predicted"/>
<dbReference type="CDD" id="cd06170">
    <property type="entry name" value="LuxR_C_like"/>
    <property type="match status" value="1"/>
</dbReference>
<dbReference type="SUPFAM" id="SSF46894">
    <property type="entry name" value="C-terminal effector domain of the bipartite response regulators"/>
    <property type="match status" value="1"/>
</dbReference>
<gene>
    <name evidence="3" type="ORF">EFL26_02900</name>
</gene>
<dbReference type="PROSITE" id="PS50043">
    <property type="entry name" value="HTH_LUXR_2"/>
    <property type="match status" value="1"/>
</dbReference>
<dbReference type="InterPro" id="IPR036388">
    <property type="entry name" value="WH-like_DNA-bd_sf"/>
</dbReference>
<protein>
    <submittedName>
        <fullName evidence="3">HD domain-containing protein</fullName>
    </submittedName>
</protein>
<organism evidence="3 4">
    <name type="scientific">Nocardioides pocheonensis</name>
    <dbReference type="NCBI Taxonomy" id="661485"/>
    <lineage>
        <taxon>Bacteria</taxon>
        <taxon>Bacillati</taxon>
        <taxon>Actinomycetota</taxon>
        <taxon>Actinomycetes</taxon>
        <taxon>Propionibacteriales</taxon>
        <taxon>Nocardioidaceae</taxon>
        <taxon>Nocardioides</taxon>
    </lineage>
</organism>
<dbReference type="SMART" id="SM00471">
    <property type="entry name" value="HDc"/>
    <property type="match status" value="1"/>
</dbReference>
<dbReference type="InterPro" id="IPR052020">
    <property type="entry name" value="Cyclic_di-GMP/3'3'-cGAMP_PDE"/>
</dbReference>
<dbReference type="GO" id="GO:0006355">
    <property type="term" value="P:regulation of DNA-templated transcription"/>
    <property type="evidence" value="ECO:0007669"/>
    <property type="project" value="InterPro"/>
</dbReference>
<dbReference type="InterPro" id="IPR016032">
    <property type="entry name" value="Sig_transdc_resp-reg_C-effctor"/>
</dbReference>
<dbReference type="InterPro" id="IPR003607">
    <property type="entry name" value="HD/PDEase_dom"/>
</dbReference>
<evidence type="ECO:0000259" key="2">
    <source>
        <dbReference type="PROSITE" id="PS51832"/>
    </source>
</evidence>
<dbReference type="InterPro" id="IPR000792">
    <property type="entry name" value="Tscrpt_reg_LuxR_C"/>
</dbReference>
<dbReference type="SMART" id="SM00421">
    <property type="entry name" value="HTH_LUXR"/>
    <property type="match status" value="1"/>
</dbReference>
<evidence type="ECO:0000313" key="4">
    <source>
        <dbReference type="Proteomes" id="UP000279994"/>
    </source>
</evidence>
<reference evidence="3 4" key="1">
    <citation type="submission" date="2018-11" db="EMBL/GenBank/DDBJ databases">
        <authorList>
            <person name="Li F."/>
        </authorList>
    </citation>
    <scope>NUCLEOTIDE SEQUENCE [LARGE SCALE GENOMIC DNA]</scope>
    <source>
        <strain evidence="3 4">Gsoil 818</strain>
    </source>
</reference>
<dbReference type="Gene3D" id="1.10.3210.10">
    <property type="entry name" value="Hypothetical protein af1432"/>
    <property type="match status" value="2"/>
</dbReference>
<sequence>MVAALSVTSDLTRGHPVGEAMRSCLVATELARRSGLSPPRQSEVFYSTLMRFAGCAATSHEAAAHFGGDDIAVRAKGDLTDTANPAEALRFLAGLGSGSEKLRVLARIPRVPGLVTEAARADCEVGAGLVALLGLPAAVSESVLCAFERYDGKGAPAGRSGADVPEPARFAAVGYAVAMFDAVGGSEQAVATVTRWSGRALDPEIAGRFLDDAEGLLGLSRAEDAWAAVVAAEPTPHRYFDDDDQLDDVLAGFGDAADLKSPYFQGHSRGVARLAKAAAAQLAGTDAGLAYRAGLVHDLGRVAVPTGIWEKPGPLNPDEWELVRLHPYHSGRILARSPVLEPLSAVVSRHHERMDGSGYPMGVRAAELDPTTRLLAAAEAWHGFGEPRPYRQAMTPDEAARRISELPLDRDAVRAVLAAADGPAPSFPALPVDLTERELEVLRLLAAGLTKKQIAERLFISASTVHTHTVHIYGKCEVTTRAALAMFAMRHGLAATP</sequence>
<accession>A0A3N0GX62</accession>
<dbReference type="Gene3D" id="1.10.10.10">
    <property type="entry name" value="Winged helix-like DNA-binding domain superfamily/Winged helix DNA-binding domain"/>
    <property type="match status" value="1"/>
</dbReference>
<dbReference type="SUPFAM" id="SSF109604">
    <property type="entry name" value="HD-domain/PDEase-like"/>
    <property type="match status" value="1"/>
</dbReference>
<dbReference type="PANTHER" id="PTHR45228:SF1">
    <property type="entry name" value="CYCLIC DI-GMP PHOSPHODIESTERASE TM_0186"/>
    <property type="match status" value="1"/>
</dbReference>
<dbReference type="CDD" id="cd00077">
    <property type="entry name" value="HDc"/>
    <property type="match status" value="1"/>
</dbReference>
<dbReference type="EMBL" id="RJSF01000005">
    <property type="protein sequence ID" value="RNM17053.1"/>
    <property type="molecule type" value="Genomic_DNA"/>
</dbReference>
<dbReference type="Pfam" id="PF00196">
    <property type="entry name" value="GerE"/>
    <property type="match status" value="1"/>
</dbReference>
<dbReference type="InterPro" id="IPR037522">
    <property type="entry name" value="HD_GYP_dom"/>
</dbReference>
<dbReference type="PANTHER" id="PTHR45228">
    <property type="entry name" value="CYCLIC DI-GMP PHOSPHODIESTERASE TM_0186-RELATED"/>
    <property type="match status" value="1"/>
</dbReference>